<evidence type="ECO:0000259" key="1">
    <source>
        <dbReference type="Pfam" id="PF13568"/>
    </source>
</evidence>
<organism evidence="2 3">
    <name type="scientific">Mucilaginibacter corticis</name>
    <dbReference type="NCBI Taxonomy" id="2597670"/>
    <lineage>
        <taxon>Bacteria</taxon>
        <taxon>Pseudomonadati</taxon>
        <taxon>Bacteroidota</taxon>
        <taxon>Sphingobacteriia</taxon>
        <taxon>Sphingobacteriales</taxon>
        <taxon>Sphingobacteriaceae</taxon>
        <taxon>Mucilaginibacter</taxon>
    </lineage>
</organism>
<dbReference type="Pfam" id="PF13568">
    <property type="entry name" value="OMP_b-brl_2"/>
    <property type="match status" value="1"/>
</dbReference>
<dbReference type="OrthoDB" id="947434at2"/>
<name>A0A556MKK7_9SPHI</name>
<reference evidence="2 3" key="1">
    <citation type="submission" date="2019-07" db="EMBL/GenBank/DDBJ databases">
        <authorList>
            <person name="Huq M.A."/>
        </authorList>
    </citation>
    <scope>NUCLEOTIDE SEQUENCE [LARGE SCALE GENOMIC DNA]</scope>
    <source>
        <strain evidence="2 3">MAH-19</strain>
    </source>
</reference>
<comment type="caution">
    <text evidence="2">The sequence shown here is derived from an EMBL/GenBank/DDBJ whole genome shotgun (WGS) entry which is preliminary data.</text>
</comment>
<sequence>MKKLFITLLIIIGIGKLTYAQQKTRSNFEFGISGGYNFSYTVSNAGFYNYYGDYYGSYSSSIKSGYNVGVSGEYYFNETWSLKAKVIYDQKGWADGSLTDDKGTEFDYVDYRLNYVTVPIMANIHFGRRSNWYLNFGPYIGFLTTAKANVGGDNIDLKPLFHSVDGGLAAGLGIKIPVSNSSSVFFEYDSQTGLSNVARPGASDTGSLQLLRGSLNVGLSF</sequence>
<dbReference type="EMBL" id="VLPK01000002">
    <property type="protein sequence ID" value="TSJ40430.1"/>
    <property type="molecule type" value="Genomic_DNA"/>
</dbReference>
<keyword evidence="3" id="KW-1185">Reference proteome</keyword>
<dbReference type="AlphaFoldDB" id="A0A556MKK7"/>
<feature type="domain" description="Outer membrane protein beta-barrel" evidence="1">
    <location>
        <begin position="20"/>
        <end position="197"/>
    </location>
</feature>
<proteinExistence type="predicted"/>
<evidence type="ECO:0000313" key="3">
    <source>
        <dbReference type="Proteomes" id="UP000318733"/>
    </source>
</evidence>
<dbReference type="InterPro" id="IPR011250">
    <property type="entry name" value="OMP/PagP_B-barrel"/>
</dbReference>
<dbReference type="SUPFAM" id="SSF56925">
    <property type="entry name" value="OMPA-like"/>
    <property type="match status" value="1"/>
</dbReference>
<gene>
    <name evidence="2" type="ORF">FO440_11775</name>
</gene>
<accession>A0A556MKK7</accession>
<dbReference type="InterPro" id="IPR025665">
    <property type="entry name" value="Beta-barrel_OMP_2"/>
</dbReference>
<evidence type="ECO:0000313" key="2">
    <source>
        <dbReference type="EMBL" id="TSJ40430.1"/>
    </source>
</evidence>
<dbReference type="RefSeq" id="WP_144248468.1">
    <property type="nucleotide sequence ID" value="NZ_VLPK01000002.1"/>
</dbReference>
<protein>
    <submittedName>
        <fullName evidence="2">PorT family protein</fullName>
    </submittedName>
</protein>
<dbReference type="Proteomes" id="UP000318733">
    <property type="component" value="Unassembled WGS sequence"/>
</dbReference>